<feature type="coiled-coil region" evidence="1">
    <location>
        <begin position="11"/>
        <end position="67"/>
    </location>
</feature>
<dbReference type="SUPFAM" id="SSF54534">
    <property type="entry name" value="FKBP-like"/>
    <property type="match status" value="1"/>
</dbReference>
<dbReference type="InterPro" id="IPR023459">
    <property type="entry name" value="Tscrpt_elong_fac_GreA/B_fam"/>
</dbReference>
<keyword evidence="1" id="KW-0175">Coiled coil</keyword>
<dbReference type="PANTHER" id="PTHR30437:SF4">
    <property type="entry name" value="TRANSCRIPTION ELONGATION FACTOR GREA"/>
    <property type="match status" value="1"/>
</dbReference>
<proteinExistence type="predicted"/>
<name>A0A1V5SEM0_9BACT</name>
<dbReference type="GO" id="GO:0003677">
    <property type="term" value="F:DNA binding"/>
    <property type="evidence" value="ECO:0007669"/>
    <property type="project" value="InterPro"/>
</dbReference>
<dbReference type="InterPro" id="IPR001437">
    <property type="entry name" value="Tscrpt_elong_fac_GreA/B_C"/>
</dbReference>
<dbReference type="InterPro" id="IPR036953">
    <property type="entry name" value="GreA/GreB_C_sf"/>
</dbReference>
<dbReference type="Gene3D" id="3.10.50.30">
    <property type="entry name" value="Transcription elongation factor, GreA/GreB, C-terminal domain"/>
    <property type="match status" value="1"/>
</dbReference>
<keyword evidence="3" id="KW-0251">Elongation factor</keyword>
<sequence>MSILRLSHLDVDRMRQAIKEHEENMKSLIIDKSEAHSGGDVFHDPVFQQLERQEKGLRHQIEVLKEALAGADVVELVQTTFVDVGSIVVLQEGQGDHTYLVTGCALVPHDDMDVISAESPLGEKLLGARAGEDVYYRVGGKTYSVRVAEIRSPR</sequence>
<dbReference type="Proteomes" id="UP000485367">
    <property type="component" value="Unassembled WGS sequence"/>
</dbReference>
<evidence type="ECO:0000313" key="3">
    <source>
        <dbReference type="EMBL" id="OQA52948.1"/>
    </source>
</evidence>
<feature type="domain" description="Transcription elongation factor GreA/GreB C-terminal" evidence="2">
    <location>
        <begin position="79"/>
        <end position="151"/>
    </location>
</feature>
<dbReference type="EMBL" id="MWBO01000016">
    <property type="protein sequence ID" value="OQA52948.1"/>
    <property type="molecule type" value="Genomic_DNA"/>
</dbReference>
<dbReference type="PIRSF" id="PIRSF006092">
    <property type="entry name" value="GreA_GreB"/>
    <property type="match status" value="1"/>
</dbReference>
<protein>
    <submittedName>
        <fullName evidence="3">Transcription elongation factor GreA</fullName>
    </submittedName>
</protein>
<organism evidence="3">
    <name type="scientific">candidate division WS2 bacterium ADurb.Bin280</name>
    <dbReference type="NCBI Taxonomy" id="1852829"/>
    <lineage>
        <taxon>Bacteria</taxon>
        <taxon>candidate division WS2</taxon>
    </lineage>
</organism>
<reference evidence="3" key="1">
    <citation type="submission" date="2017-02" db="EMBL/GenBank/DDBJ databases">
        <title>Delving into the versatile metabolic prowess of the omnipresent phylum Bacteroidetes.</title>
        <authorList>
            <person name="Nobu M.K."/>
            <person name="Mei R."/>
            <person name="Narihiro T."/>
            <person name="Kuroda K."/>
            <person name="Liu W.-T."/>
        </authorList>
    </citation>
    <scope>NUCLEOTIDE SEQUENCE</scope>
    <source>
        <strain evidence="3">ADurb.Bin280</strain>
    </source>
</reference>
<dbReference type="AlphaFoldDB" id="A0A1V5SEM0"/>
<dbReference type="GO" id="GO:0070063">
    <property type="term" value="F:RNA polymerase binding"/>
    <property type="evidence" value="ECO:0007669"/>
    <property type="project" value="InterPro"/>
</dbReference>
<dbReference type="GO" id="GO:0003746">
    <property type="term" value="F:translation elongation factor activity"/>
    <property type="evidence" value="ECO:0007669"/>
    <property type="project" value="UniProtKB-KW"/>
</dbReference>
<comment type="caution">
    <text evidence="3">The sequence shown here is derived from an EMBL/GenBank/DDBJ whole genome shotgun (WGS) entry which is preliminary data.</text>
</comment>
<dbReference type="Pfam" id="PF01272">
    <property type="entry name" value="GreA_GreB"/>
    <property type="match status" value="1"/>
</dbReference>
<dbReference type="PANTHER" id="PTHR30437">
    <property type="entry name" value="TRANSCRIPTION ELONGATION FACTOR GREA"/>
    <property type="match status" value="1"/>
</dbReference>
<gene>
    <name evidence="3" type="ORF">BWY43_00234</name>
</gene>
<evidence type="ECO:0000259" key="2">
    <source>
        <dbReference type="Pfam" id="PF01272"/>
    </source>
</evidence>
<evidence type="ECO:0000256" key="1">
    <source>
        <dbReference type="SAM" id="Coils"/>
    </source>
</evidence>
<dbReference type="GO" id="GO:0032784">
    <property type="term" value="P:regulation of DNA-templated transcription elongation"/>
    <property type="evidence" value="ECO:0007669"/>
    <property type="project" value="InterPro"/>
</dbReference>
<accession>A0A1V5SEM0</accession>
<keyword evidence="3" id="KW-0648">Protein biosynthesis</keyword>
<dbReference type="GO" id="GO:0006354">
    <property type="term" value="P:DNA-templated transcription elongation"/>
    <property type="evidence" value="ECO:0007669"/>
    <property type="project" value="TreeGrafter"/>
</dbReference>